<dbReference type="InterPro" id="IPR045279">
    <property type="entry name" value="ARR-like"/>
</dbReference>
<keyword evidence="1" id="KW-0902">Two-component regulatory system</keyword>
<protein>
    <recommendedName>
        <fullName evidence="4">Response regulatory domain-containing protein</fullName>
    </recommendedName>
</protein>
<comment type="caution">
    <text evidence="5">The sequence shown here is derived from an EMBL/GenBank/DDBJ whole genome shotgun (WGS) entry which is preliminary data.</text>
</comment>
<dbReference type="AlphaFoldDB" id="A0A8J5KKC7"/>
<dbReference type="Proteomes" id="UP000734854">
    <property type="component" value="Unassembled WGS sequence"/>
</dbReference>
<feature type="transmembrane region" description="Helical" evidence="3">
    <location>
        <begin position="79"/>
        <end position="98"/>
    </location>
</feature>
<dbReference type="PANTHER" id="PTHR43874:SF106">
    <property type="entry name" value="TWO-COMPONENT RESPONSE REGULATOR ORR4"/>
    <property type="match status" value="1"/>
</dbReference>
<dbReference type="GO" id="GO:0009736">
    <property type="term" value="P:cytokinin-activated signaling pathway"/>
    <property type="evidence" value="ECO:0007669"/>
    <property type="project" value="InterPro"/>
</dbReference>
<feature type="modified residue" description="4-aspartylphosphate" evidence="2">
    <location>
        <position position="124"/>
    </location>
</feature>
<dbReference type="InterPro" id="IPR011006">
    <property type="entry name" value="CheY-like_superfamily"/>
</dbReference>
<keyword evidence="3" id="KW-1133">Transmembrane helix</keyword>
<dbReference type="PROSITE" id="PS50110">
    <property type="entry name" value="RESPONSE_REGULATORY"/>
    <property type="match status" value="1"/>
</dbReference>
<dbReference type="EMBL" id="JACMSC010000016">
    <property type="protein sequence ID" value="KAG6482882.1"/>
    <property type="molecule type" value="Genomic_DNA"/>
</dbReference>
<dbReference type="SUPFAM" id="SSF52172">
    <property type="entry name" value="CheY-like"/>
    <property type="match status" value="1"/>
</dbReference>
<keyword evidence="3" id="KW-0812">Transmembrane</keyword>
<keyword evidence="2" id="KW-0597">Phosphoprotein</keyword>
<evidence type="ECO:0000313" key="6">
    <source>
        <dbReference type="Proteomes" id="UP000734854"/>
    </source>
</evidence>
<dbReference type="PANTHER" id="PTHR43874">
    <property type="entry name" value="TWO-COMPONENT RESPONSE REGULATOR"/>
    <property type="match status" value="1"/>
</dbReference>
<reference evidence="5 6" key="1">
    <citation type="submission" date="2020-08" db="EMBL/GenBank/DDBJ databases">
        <title>Plant Genome Project.</title>
        <authorList>
            <person name="Zhang R.-G."/>
        </authorList>
    </citation>
    <scope>NUCLEOTIDE SEQUENCE [LARGE SCALE GENOMIC DNA]</scope>
    <source>
        <tissue evidence="5">Rhizome</tissue>
    </source>
</reference>
<organism evidence="5 6">
    <name type="scientific">Zingiber officinale</name>
    <name type="common">Ginger</name>
    <name type="synonym">Amomum zingiber</name>
    <dbReference type="NCBI Taxonomy" id="94328"/>
    <lineage>
        <taxon>Eukaryota</taxon>
        <taxon>Viridiplantae</taxon>
        <taxon>Streptophyta</taxon>
        <taxon>Embryophyta</taxon>
        <taxon>Tracheophyta</taxon>
        <taxon>Spermatophyta</taxon>
        <taxon>Magnoliopsida</taxon>
        <taxon>Liliopsida</taxon>
        <taxon>Zingiberales</taxon>
        <taxon>Zingiberaceae</taxon>
        <taxon>Zingiber</taxon>
    </lineage>
</organism>
<evidence type="ECO:0000313" key="5">
    <source>
        <dbReference type="EMBL" id="KAG6482882.1"/>
    </source>
</evidence>
<evidence type="ECO:0000256" key="1">
    <source>
        <dbReference type="ARBA" id="ARBA00023012"/>
    </source>
</evidence>
<dbReference type="GO" id="GO:0000160">
    <property type="term" value="P:phosphorelay signal transduction system"/>
    <property type="evidence" value="ECO:0007669"/>
    <property type="project" value="UniProtKB-KW"/>
</dbReference>
<evidence type="ECO:0000256" key="2">
    <source>
        <dbReference type="PROSITE-ProRule" id="PRU00169"/>
    </source>
</evidence>
<dbReference type="InterPro" id="IPR001789">
    <property type="entry name" value="Sig_transdc_resp-reg_receiver"/>
</dbReference>
<proteinExistence type="predicted"/>
<evidence type="ECO:0000256" key="3">
    <source>
        <dbReference type="SAM" id="Phobius"/>
    </source>
</evidence>
<accession>A0A8J5KKC7</accession>
<evidence type="ECO:0000259" key="4">
    <source>
        <dbReference type="PROSITE" id="PS50110"/>
    </source>
</evidence>
<keyword evidence="6" id="KW-1185">Reference proteome</keyword>
<dbReference type="Gene3D" id="3.40.50.2300">
    <property type="match status" value="1"/>
</dbReference>
<feature type="domain" description="Response regulatory" evidence="4">
    <location>
        <begin position="72"/>
        <end position="165"/>
    </location>
</feature>
<keyword evidence="3" id="KW-0472">Membrane</keyword>
<gene>
    <name evidence="5" type="ORF">ZIOFF_059521</name>
</gene>
<name>A0A8J5KKC7_ZINOF</name>
<sequence length="165" mass="18819">MKEAFKEKLMVVGDLILHIYNVITSERSKRLWSGRGVDGDACAVSGRQLSRLRGTSRRFSEVPSTKVGDDQSFMNSSPFLLSSRLIGLSLLFFGYLIAVTGVDNGKKELELLRMETNMNMIITDYWMLEMIGYELLKRIKESSKLKENPMIIMSSKNVPNRIYII</sequence>